<comment type="caution">
    <text evidence="2">The sequence shown here is derived from an EMBL/GenBank/DDBJ whole genome shotgun (WGS) entry which is preliminary data.</text>
</comment>
<dbReference type="PATRIC" id="fig|1088721.3.peg.3960"/>
<evidence type="ECO:0000313" key="2">
    <source>
        <dbReference type="EMBL" id="EHJ59040.1"/>
    </source>
</evidence>
<dbReference type="AlphaFoldDB" id="G6EI52"/>
<gene>
    <name evidence="2" type="ORF">NSU_4023</name>
</gene>
<dbReference type="EMBL" id="AGFM01000063">
    <property type="protein sequence ID" value="EHJ59040.1"/>
    <property type="molecule type" value="Genomic_DNA"/>
</dbReference>
<proteinExistence type="predicted"/>
<organism evidence="2 3">
    <name type="scientific">Novosphingobium pentaromativorans US6-1</name>
    <dbReference type="NCBI Taxonomy" id="1088721"/>
    <lineage>
        <taxon>Bacteria</taxon>
        <taxon>Pseudomonadati</taxon>
        <taxon>Pseudomonadota</taxon>
        <taxon>Alphaproteobacteria</taxon>
        <taxon>Sphingomonadales</taxon>
        <taxon>Sphingomonadaceae</taxon>
        <taxon>Novosphingobium</taxon>
    </lineage>
</organism>
<keyword evidence="3" id="KW-1185">Reference proteome</keyword>
<sequence length="100" mass="10706">MDEFMDRQSVIRRMSLASFALWTGLAAIVSVSGLLYPGGAIRNLTMGVVFAAIGTGAHLRQTRPGPLFGPWLLCFSLPAGAVLAVLASYRVFSERMAVFG</sequence>
<evidence type="ECO:0000313" key="3">
    <source>
        <dbReference type="Proteomes" id="UP000004030"/>
    </source>
</evidence>
<keyword evidence="1" id="KW-0472">Membrane</keyword>
<evidence type="ECO:0000256" key="1">
    <source>
        <dbReference type="SAM" id="Phobius"/>
    </source>
</evidence>
<dbReference type="Proteomes" id="UP000004030">
    <property type="component" value="Unassembled WGS sequence"/>
</dbReference>
<reference evidence="2 3" key="1">
    <citation type="journal article" date="2012" name="J. Bacteriol.">
        <title>Genome sequence of benzo(a)pyrene-degrading bacterium Novosphingobium pentaromativorans US6-1.</title>
        <authorList>
            <person name="Luo Y.R."/>
            <person name="Kang S.G."/>
            <person name="Kim S.J."/>
            <person name="Kim M.R."/>
            <person name="Li N."/>
            <person name="Lee J.H."/>
            <person name="Kwon K.K."/>
        </authorList>
    </citation>
    <scope>NUCLEOTIDE SEQUENCE [LARGE SCALE GENOMIC DNA]</scope>
    <source>
        <strain evidence="2 3">US6-1</strain>
    </source>
</reference>
<keyword evidence="1" id="KW-0812">Transmembrane</keyword>
<keyword evidence="1" id="KW-1133">Transmembrane helix</keyword>
<name>G6EI52_9SPHN</name>
<accession>G6EI52</accession>
<feature type="transmembrane region" description="Helical" evidence="1">
    <location>
        <begin position="71"/>
        <end position="92"/>
    </location>
</feature>
<protein>
    <submittedName>
        <fullName evidence="2">Uncharacterized protein</fullName>
    </submittedName>
</protein>
<feature type="transmembrane region" description="Helical" evidence="1">
    <location>
        <begin position="16"/>
        <end position="35"/>
    </location>
</feature>
<dbReference type="RefSeq" id="WP_007014931.1">
    <property type="nucleotide sequence ID" value="NZ_AGFM01000063.1"/>
</dbReference>